<evidence type="ECO:0000256" key="1">
    <source>
        <dbReference type="ARBA" id="ARBA00004123"/>
    </source>
</evidence>
<protein>
    <recommendedName>
        <fullName evidence="8">C2H2-type domain-containing protein</fullName>
    </recommendedName>
</protein>
<dbReference type="STRING" id="149040.A0A194X470"/>
<dbReference type="GeneID" id="28824981"/>
<keyword evidence="5" id="KW-0862">Zinc</keyword>
<keyword evidence="6" id="KW-0539">Nucleus</keyword>
<dbReference type="Gene3D" id="3.30.160.60">
    <property type="entry name" value="Classic Zinc Finger"/>
    <property type="match status" value="1"/>
</dbReference>
<dbReference type="Pfam" id="PF00096">
    <property type="entry name" value="zf-C2H2"/>
    <property type="match status" value="3"/>
</dbReference>
<evidence type="ECO:0000256" key="5">
    <source>
        <dbReference type="ARBA" id="ARBA00022833"/>
    </source>
</evidence>
<dbReference type="RefSeq" id="XP_018068967.1">
    <property type="nucleotide sequence ID" value="XM_018215255.1"/>
</dbReference>
<dbReference type="InParanoid" id="A0A194X470"/>
<feature type="domain" description="C2H2-type" evidence="8">
    <location>
        <begin position="2"/>
        <end position="26"/>
    </location>
</feature>
<keyword evidence="10" id="KW-1185">Reference proteome</keyword>
<reference evidence="9 10" key="1">
    <citation type="submission" date="2015-10" db="EMBL/GenBank/DDBJ databases">
        <title>Full genome of DAOMC 229536 Phialocephala scopiformis, a fungal endophyte of spruce producing the potent anti-insectan compound rugulosin.</title>
        <authorList>
            <consortium name="DOE Joint Genome Institute"/>
            <person name="Walker A.K."/>
            <person name="Frasz S.L."/>
            <person name="Seifert K.A."/>
            <person name="Miller J.D."/>
            <person name="Mondo S.J."/>
            <person name="Labutti K."/>
            <person name="Lipzen A."/>
            <person name="Dockter R."/>
            <person name="Kennedy M."/>
            <person name="Grigoriev I.V."/>
            <person name="Spatafora J.W."/>
        </authorList>
    </citation>
    <scope>NUCLEOTIDE SEQUENCE [LARGE SCALE GENOMIC DNA]</scope>
    <source>
        <strain evidence="9 10">CBS 120377</strain>
    </source>
</reference>
<evidence type="ECO:0000313" key="9">
    <source>
        <dbReference type="EMBL" id="KUJ14612.1"/>
    </source>
</evidence>
<dbReference type="OrthoDB" id="6105938at2759"/>
<evidence type="ECO:0000259" key="8">
    <source>
        <dbReference type="PROSITE" id="PS50157"/>
    </source>
</evidence>
<dbReference type="InterPro" id="IPR013087">
    <property type="entry name" value="Znf_C2H2_type"/>
</dbReference>
<evidence type="ECO:0000256" key="2">
    <source>
        <dbReference type="ARBA" id="ARBA00022723"/>
    </source>
</evidence>
<dbReference type="PROSITE" id="PS50157">
    <property type="entry name" value="ZINC_FINGER_C2H2_2"/>
    <property type="match status" value="3"/>
</dbReference>
<dbReference type="KEGG" id="psco:LY89DRAFT_686305"/>
<dbReference type="GO" id="GO:0005634">
    <property type="term" value="C:nucleus"/>
    <property type="evidence" value="ECO:0007669"/>
    <property type="project" value="UniProtKB-SubCell"/>
</dbReference>
<feature type="domain" description="C2H2-type" evidence="8">
    <location>
        <begin position="52"/>
        <end position="77"/>
    </location>
</feature>
<gene>
    <name evidence="9" type="ORF">LY89DRAFT_686305</name>
</gene>
<keyword evidence="3" id="KW-0677">Repeat</keyword>
<keyword evidence="2" id="KW-0479">Metal-binding</keyword>
<evidence type="ECO:0000256" key="4">
    <source>
        <dbReference type="ARBA" id="ARBA00022771"/>
    </source>
</evidence>
<dbReference type="InterPro" id="IPR036236">
    <property type="entry name" value="Znf_C2H2_sf"/>
</dbReference>
<dbReference type="EMBL" id="KQ947419">
    <property type="protein sequence ID" value="KUJ14612.1"/>
    <property type="molecule type" value="Genomic_DNA"/>
</dbReference>
<dbReference type="GO" id="GO:0008270">
    <property type="term" value="F:zinc ion binding"/>
    <property type="evidence" value="ECO:0007669"/>
    <property type="project" value="UniProtKB-KW"/>
</dbReference>
<dbReference type="PANTHER" id="PTHR24406">
    <property type="entry name" value="TRANSCRIPTIONAL REPRESSOR CTCFL-RELATED"/>
    <property type="match status" value="1"/>
</dbReference>
<dbReference type="Proteomes" id="UP000070700">
    <property type="component" value="Unassembled WGS sequence"/>
</dbReference>
<dbReference type="SUPFAM" id="SSF57667">
    <property type="entry name" value="beta-beta-alpha zinc fingers"/>
    <property type="match status" value="1"/>
</dbReference>
<dbReference type="SMART" id="SM00355">
    <property type="entry name" value="ZnF_C2H2"/>
    <property type="match status" value="4"/>
</dbReference>
<organism evidence="9 10">
    <name type="scientific">Mollisia scopiformis</name>
    <name type="common">Conifer needle endophyte fungus</name>
    <name type="synonym">Phialocephala scopiformis</name>
    <dbReference type="NCBI Taxonomy" id="149040"/>
    <lineage>
        <taxon>Eukaryota</taxon>
        <taxon>Fungi</taxon>
        <taxon>Dikarya</taxon>
        <taxon>Ascomycota</taxon>
        <taxon>Pezizomycotina</taxon>
        <taxon>Leotiomycetes</taxon>
        <taxon>Helotiales</taxon>
        <taxon>Mollisiaceae</taxon>
        <taxon>Mollisia</taxon>
    </lineage>
</organism>
<evidence type="ECO:0000256" key="6">
    <source>
        <dbReference type="ARBA" id="ARBA00023242"/>
    </source>
</evidence>
<dbReference type="InterPro" id="IPR050888">
    <property type="entry name" value="ZnF_C2H2-type_TF"/>
</dbReference>
<evidence type="ECO:0000256" key="7">
    <source>
        <dbReference type="PROSITE-ProRule" id="PRU00042"/>
    </source>
</evidence>
<dbReference type="PROSITE" id="PS00028">
    <property type="entry name" value="ZINC_FINGER_C2H2_1"/>
    <property type="match status" value="3"/>
</dbReference>
<name>A0A194X470_MOLSC</name>
<accession>A0A194X470</accession>
<evidence type="ECO:0000313" key="10">
    <source>
        <dbReference type="Proteomes" id="UP000070700"/>
    </source>
</evidence>
<evidence type="ECO:0000256" key="3">
    <source>
        <dbReference type="ARBA" id="ARBA00022737"/>
    </source>
</evidence>
<dbReference type="AlphaFoldDB" id="A0A194X470"/>
<proteinExistence type="predicted"/>
<comment type="subcellular location">
    <subcellularLocation>
        <location evidence="1">Nucleus</location>
    </subcellularLocation>
</comment>
<feature type="domain" description="C2H2-type" evidence="8">
    <location>
        <begin position="77"/>
        <end position="105"/>
    </location>
</feature>
<sequence length="156" mass="18366">MAACDDCSRRFRTSDALEDHKRDTRHCFCHRCDRLFRTVQGLEDHRDSLHNYCCPDCNKRFDFNPALEQHQRSTGHAYCDICEKCFEHKDSVNNHRRALHSPDCRNRTTPSRSRIVAKGWGDRHNFQASYGLQMTPEDLEEGDAILKAMQEADRHW</sequence>
<keyword evidence="4 7" id="KW-0863">Zinc-finger</keyword>